<name>A0ABS0LS09_9LACT</name>
<dbReference type="GO" id="GO:0005524">
    <property type="term" value="F:ATP binding"/>
    <property type="evidence" value="ECO:0007669"/>
    <property type="project" value="UniProtKB-KW"/>
</dbReference>
<reference evidence="4 5" key="1">
    <citation type="submission" date="2020-07" db="EMBL/GenBank/DDBJ databases">
        <title>Facklamia lactis sp. nov., isolated from raw milk.</title>
        <authorList>
            <person name="Doll E.V."/>
            <person name="Huptas C."/>
            <person name="Staib L."/>
            <person name="Wenning M."/>
            <person name="Scherer S."/>
        </authorList>
    </citation>
    <scope>NUCLEOTIDE SEQUENCE [LARGE SCALE GENOMIC DNA]</scope>
    <source>
        <strain evidence="4 5">DSM 111018</strain>
    </source>
</reference>
<dbReference type="PANTHER" id="PTHR43582">
    <property type="entry name" value="LINEARMYCIN RESISTANCE ATP-BINDING PROTEIN LNRL"/>
    <property type="match status" value="1"/>
</dbReference>
<evidence type="ECO:0000256" key="2">
    <source>
        <dbReference type="ARBA" id="ARBA00022840"/>
    </source>
</evidence>
<dbReference type="Pfam" id="PF00005">
    <property type="entry name" value="ABC_tran"/>
    <property type="match status" value="1"/>
</dbReference>
<dbReference type="Gene3D" id="3.40.50.300">
    <property type="entry name" value="P-loop containing nucleotide triphosphate hydrolases"/>
    <property type="match status" value="1"/>
</dbReference>
<dbReference type="InterPro" id="IPR017871">
    <property type="entry name" value="ABC_transporter-like_CS"/>
</dbReference>
<evidence type="ECO:0000256" key="1">
    <source>
        <dbReference type="ARBA" id="ARBA00022741"/>
    </source>
</evidence>
<evidence type="ECO:0000259" key="3">
    <source>
        <dbReference type="PROSITE" id="PS50893"/>
    </source>
</evidence>
<dbReference type="SMART" id="SM00382">
    <property type="entry name" value="AAA"/>
    <property type="match status" value="1"/>
</dbReference>
<keyword evidence="5" id="KW-1185">Reference proteome</keyword>
<dbReference type="InterPro" id="IPR027417">
    <property type="entry name" value="P-loop_NTPase"/>
</dbReference>
<proteinExistence type="predicted"/>
<sequence>MSQITIDNIFKSYAKESVLSNVSFHIAPGETFGLIGPNGAGKSTLIDIITGLQRPDSGSIYIDGLKVPKDITKIRAQLGLVPQEIALIQDISAKANLEYFGGLYGLHGNHLKNQISMALSAVGLKETNKKAIKTYSGGMQRRLNIAAAIMHQPKLLILDEPTVGVDPQSRNNIFEFIQQMNQEFNTTILYTSHYMEEVEALCDRIYILDHGKQIAYGSQEEIKMLVQDSIKWHLEVVNPDLNLSDTLSHLTGVEKVLQEQRTYQLIVDPLEFDSHQLLELLHQESIEIHSLSREELSLEEAFLSLTGKTLRD</sequence>
<dbReference type="Proteomes" id="UP000721415">
    <property type="component" value="Unassembled WGS sequence"/>
</dbReference>
<organism evidence="4 5">
    <name type="scientific">Facklamia lactis</name>
    <dbReference type="NCBI Taxonomy" id="2749967"/>
    <lineage>
        <taxon>Bacteria</taxon>
        <taxon>Bacillati</taxon>
        <taxon>Bacillota</taxon>
        <taxon>Bacilli</taxon>
        <taxon>Lactobacillales</taxon>
        <taxon>Aerococcaceae</taxon>
        <taxon>Facklamia</taxon>
    </lineage>
</organism>
<keyword evidence="1" id="KW-0547">Nucleotide-binding</keyword>
<keyword evidence="2 4" id="KW-0067">ATP-binding</keyword>
<evidence type="ECO:0000313" key="4">
    <source>
        <dbReference type="EMBL" id="MBG9986958.1"/>
    </source>
</evidence>
<dbReference type="InterPro" id="IPR003439">
    <property type="entry name" value="ABC_transporter-like_ATP-bd"/>
</dbReference>
<dbReference type="EMBL" id="JACBXQ010000005">
    <property type="protein sequence ID" value="MBG9986958.1"/>
    <property type="molecule type" value="Genomic_DNA"/>
</dbReference>
<dbReference type="PANTHER" id="PTHR43582:SF2">
    <property type="entry name" value="LINEARMYCIN RESISTANCE ATP-BINDING PROTEIN LNRL"/>
    <property type="match status" value="1"/>
</dbReference>
<gene>
    <name evidence="4" type="ORF">HZY91_08660</name>
</gene>
<dbReference type="PROSITE" id="PS50893">
    <property type="entry name" value="ABC_TRANSPORTER_2"/>
    <property type="match status" value="1"/>
</dbReference>
<evidence type="ECO:0000313" key="5">
    <source>
        <dbReference type="Proteomes" id="UP000721415"/>
    </source>
</evidence>
<comment type="caution">
    <text evidence="4">The sequence shown here is derived from an EMBL/GenBank/DDBJ whole genome shotgun (WGS) entry which is preliminary data.</text>
</comment>
<dbReference type="RefSeq" id="WP_197115875.1">
    <property type="nucleotide sequence ID" value="NZ_JACBXQ010000005.1"/>
</dbReference>
<dbReference type="SUPFAM" id="SSF52540">
    <property type="entry name" value="P-loop containing nucleoside triphosphate hydrolases"/>
    <property type="match status" value="1"/>
</dbReference>
<protein>
    <submittedName>
        <fullName evidence="4">ABC transporter ATP-binding protein</fullName>
    </submittedName>
</protein>
<accession>A0ABS0LS09</accession>
<dbReference type="PROSITE" id="PS00211">
    <property type="entry name" value="ABC_TRANSPORTER_1"/>
    <property type="match status" value="1"/>
</dbReference>
<dbReference type="InterPro" id="IPR003593">
    <property type="entry name" value="AAA+_ATPase"/>
</dbReference>
<feature type="domain" description="ABC transporter" evidence="3">
    <location>
        <begin position="4"/>
        <end position="235"/>
    </location>
</feature>